<name>A0ABY4CTA1_9BACT</name>
<dbReference type="RefSeq" id="WP_243796060.1">
    <property type="nucleotide sequence ID" value="NZ_CP094669.1"/>
</dbReference>
<evidence type="ECO:0000313" key="2">
    <source>
        <dbReference type="Proteomes" id="UP000831113"/>
    </source>
</evidence>
<organism evidence="1 2">
    <name type="scientific">Hymenobacter tibetensis</name>
    <dbReference type="NCBI Taxonomy" id="497967"/>
    <lineage>
        <taxon>Bacteria</taxon>
        <taxon>Pseudomonadati</taxon>
        <taxon>Bacteroidota</taxon>
        <taxon>Cytophagia</taxon>
        <taxon>Cytophagales</taxon>
        <taxon>Hymenobacteraceae</taxon>
        <taxon>Hymenobacter</taxon>
    </lineage>
</organism>
<evidence type="ECO:0008006" key="3">
    <source>
        <dbReference type="Google" id="ProtNLM"/>
    </source>
</evidence>
<evidence type="ECO:0000313" key="1">
    <source>
        <dbReference type="EMBL" id="UOG73480.1"/>
    </source>
</evidence>
<proteinExistence type="predicted"/>
<dbReference type="EMBL" id="CP094669">
    <property type="protein sequence ID" value="UOG73480.1"/>
    <property type="molecule type" value="Genomic_DNA"/>
</dbReference>
<dbReference type="Proteomes" id="UP000831113">
    <property type="component" value="Chromosome"/>
</dbReference>
<accession>A0ABY4CTA1</accession>
<reference evidence="1 2" key="1">
    <citation type="submission" date="2022-03" db="EMBL/GenBank/DDBJ databases">
        <title>Hymenobactersp. isolated from the air.</title>
        <authorList>
            <person name="Won M."/>
            <person name="Kwon S.-W."/>
        </authorList>
    </citation>
    <scope>NUCLEOTIDE SEQUENCE [LARGE SCALE GENOMIC DNA]</scope>
    <source>
        <strain evidence="1 2">KACC 21982</strain>
    </source>
</reference>
<gene>
    <name evidence="1" type="ORF">MTX78_15245</name>
</gene>
<sequence>MPTSEKQCAVCETWFSGRADKIYCSVACRVWAHRHQQEQQNEEASLFTDIDLLPWQMPIPVSPPSSTALTVVARDEDDDPEEDDFHTKWRKQQALRDAQEQQRKDQALAREVHRYYMKAIEALLHWEGQHLKADQLSQLWAMAIDCLEDYKEHPYLGQPNSIARQRINDLRDAAKVFADTMQEARTKWLTGHMGRYELTKKWKKQLYDRLLE</sequence>
<protein>
    <recommendedName>
        <fullName evidence="3">DUF2256 domain-containing protein</fullName>
    </recommendedName>
</protein>
<keyword evidence="2" id="KW-1185">Reference proteome</keyword>